<feature type="compositionally biased region" description="Polar residues" evidence="1">
    <location>
        <begin position="105"/>
        <end position="114"/>
    </location>
</feature>
<comment type="caution">
    <text evidence="3">The sequence shown here is derived from an EMBL/GenBank/DDBJ whole genome shotgun (WGS) entry which is preliminary data.</text>
</comment>
<evidence type="ECO:0000256" key="2">
    <source>
        <dbReference type="SAM" id="Phobius"/>
    </source>
</evidence>
<evidence type="ECO:0000313" key="4">
    <source>
        <dbReference type="Proteomes" id="UP000215902"/>
    </source>
</evidence>
<dbReference type="AlphaFoldDB" id="A0A267E6C6"/>
<proteinExistence type="predicted"/>
<name>A0A267E6C6_9PLAT</name>
<dbReference type="Proteomes" id="UP000215902">
    <property type="component" value="Unassembled WGS sequence"/>
</dbReference>
<keyword evidence="2" id="KW-1133">Transmembrane helix</keyword>
<feature type="region of interest" description="Disordered" evidence="1">
    <location>
        <begin position="82"/>
        <end position="157"/>
    </location>
</feature>
<reference evidence="3 4" key="1">
    <citation type="submission" date="2017-06" db="EMBL/GenBank/DDBJ databases">
        <title>A platform for efficient transgenesis in Macrostomum lignano, a flatworm model organism for stem cell research.</title>
        <authorList>
            <person name="Berezikov E."/>
        </authorList>
    </citation>
    <scope>NUCLEOTIDE SEQUENCE [LARGE SCALE GENOMIC DNA]</scope>
    <source>
        <strain evidence="3">DV1</strain>
        <tissue evidence="3">Whole organism</tissue>
    </source>
</reference>
<protein>
    <submittedName>
        <fullName evidence="3">Uncharacterized protein</fullName>
    </submittedName>
</protein>
<evidence type="ECO:0000313" key="3">
    <source>
        <dbReference type="EMBL" id="PAA57111.1"/>
    </source>
</evidence>
<feature type="transmembrane region" description="Helical" evidence="2">
    <location>
        <begin position="43"/>
        <end position="74"/>
    </location>
</feature>
<accession>A0A267E6C6</accession>
<keyword evidence="2" id="KW-0472">Membrane</keyword>
<feature type="non-terminal residue" evidence="3">
    <location>
        <position position="1"/>
    </location>
</feature>
<gene>
    <name evidence="3" type="ORF">BOX15_Mlig015372g1</name>
</gene>
<dbReference type="EMBL" id="NIVC01002529">
    <property type="protein sequence ID" value="PAA57111.1"/>
    <property type="molecule type" value="Genomic_DNA"/>
</dbReference>
<organism evidence="3 4">
    <name type="scientific">Macrostomum lignano</name>
    <dbReference type="NCBI Taxonomy" id="282301"/>
    <lineage>
        <taxon>Eukaryota</taxon>
        <taxon>Metazoa</taxon>
        <taxon>Spiralia</taxon>
        <taxon>Lophotrochozoa</taxon>
        <taxon>Platyhelminthes</taxon>
        <taxon>Rhabditophora</taxon>
        <taxon>Macrostomorpha</taxon>
        <taxon>Macrostomida</taxon>
        <taxon>Macrostomidae</taxon>
        <taxon>Macrostomum</taxon>
    </lineage>
</organism>
<feature type="compositionally biased region" description="Polar residues" evidence="1">
    <location>
        <begin position="144"/>
        <end position="157"/>
    </location>
</feature>
<evidence type="ECO:0000256" key="1">
    <source>
        <dbReference type="SAM" id="MobiDB-lite"/>
    </source>
</evidence>
<keyword evidence="2" id="KW-0812">Transmembrane</keyword>
<sequence length="157" mass="16685">RRLSGVYDTGSIALSSSTKPVATELVSIHPNQLNLPSLSMETWAIAVIVVGSVFGLPLLFVLVMGVIACCIGCVECKKAFCGGGKPQNRRRGAVAPTGQFAMQPPSYSESNPQRQRGPYPQAPTADFMMSNTAYPPPPPYEPPTSGQGATATEQPRY</sequence>
<keyword evidence="4" id="KW-1185">Reference proteome</keyword>